<feature type="transmembrane region" description="Helical" evidence="1">
    <location>
        <begin position="65"/>
        <end position="82"/>
    </location>
</feature>
<evidence type="ECO:0000313" key="4">
    <source>
        <dbReference type="Proteomes" id="UP000243426"/>
    </source>
</evidence>
<evidence type="ECO:0000256" key="1">
    <source>
        <dbReference type="SAM" id="Phobius"/>
    </source>
</evidence>
<dbReference type="STRING" id="797277.SAMN05216198_2107"/>
<keyword evidence="1" id="KW-0812">Transmembrane</keyword>
<feature type="transmembrane region" description="Helical" evidence="1">
    <location>
        <begin position="88"/>
        <end position="112"/>
    </location>
</feature>
<feature type="transmembrane region" description="Helical" evidence="1">
    <location>
        <begin position="35"/>
        <end position="58"/>
    </location>
</feature>
<feature type="transmembrane region" description="Helical" evidence="1">
    <location>
        <begin position="193"/>
        <end position="212"/>
    </location>
</feature>
<keyword evidence="1" id="KW-0472">Membrane</keyword>
<evidence type="ECO:0000313" key="3">
    <source>
        <dbReference type="EMBL" id="SDS50779.1"/>
    </source>
</evidence>
<name>A0A1H1STR7_9GAMM</name>
<keyword evidence="1" id="KW-1133">Transmembrane helix</keyword>
<organism evidence="3 4">
    <name type="scientific">Halopseudomonas litoralis</name>
    <dbReference type="NCBI Taxonomy" id="797277"/>
    <lineage>
        <taxon>Bacteria</taxon>
        <taxon>Pseudomonadati</taxon>
        <taxon>Pseudomonadota</taxon>
        <taxon>Gammaproteobacteria</taxon>
        <taxon>Pseudomonadales</taxon>
        <taxon>Pseudomonadaceae</taxon>
        <taxon>Halopseudomonas</taxon>
    </lineage>
</organism>
<accession>A0A1H1STR7</accession>
<gene>
    <name evidence="3" type="ORF">SAMN05216198_2107</name>
</gene>
<reference evidence="4" key="1">
    <citation type="submission" date="2016-10" db="EMBL/GenBank/DDBJ databases">
        <authorList>
            <person name="Varghese N."/>
            <person name="Submissions S."/>
        </authorList>
    </citation>
    <scope>NUCLEOTIDE SEQUENCE [LARGE SCALE GENOMIC DNA]</scope>
    <source>
        <strain evidence="4">2SM5</strain>
    </source>
</reference>
<feature type="transmembrane region" description="Helical" evidence="1">
    <location>
        <begin position="124"/>
        <end position="157"/>
    </location>
</feature>
<dbReference type="OrthoDB" id="9180101at2"/>
<proteinExistence type="predicted"/>
<sequence length="350" mass="36793">MSVPWKQVLLDELVQRQVLQPDAQARLQFEEDAPWYVMILSAIAAWFAAMMLLGAWTIMTDASPLPSMLAAAILLLSAIWLLRGSGAFVMQLGLALSLLGQAMLVFAIIELGPHTGANERSAAVAALLLSCGMLMAIAGAAHRFFCALIALVSLAVLVGNNPLLSLYGVALAAVAVCLWLARACWAASRRAALIRAVAGASTLVALVLGVIGQPYAHVASWLSTVATDAGRLVWLYPAGAAIVLLATLVRLLRDVQLAVRVAALAGALVLIALCIQAPGLLIGAALWLAVFHACDRLWCVLVGMGVVLYLGDLYYSLHITLLAKSVLLAASGLLLLVLRAAVIAPLRRAS</sequence>
<keyword evidence="4" id="KW-1185">Reference proteome</keyword>
<dbReference type="RefSeq" id="WP_090273259.1">
    <property type="nucleotide sequence ID" value="NZ_LT629748.1"/>
</dbReference>
<evidence type="ECO:0000259" key="2">
    <source>
        <dbReference type="Pfam" id="PF14351"/>
    </source>
</evidence>
<feature type="transmembrane region" description="Helical" evidence="1">
    <location>
        <begin position="297"/>
        <end position="315"/>
    </location>
</feature>
<feature type="domain" description="DUF4401" evidence="2">
    <location>
        <begin position="34"/>
        <end position="341"/>
    </location>
</feature>
<dbReference type="EMBL" id="LT629748">
    <property type="protein sequence ID" value="SDS50779.1"/>
    <property type="molecule type" value="Genomic_DNA"/>
</dbReference>
<feature type="transmembrane region" description="Helical" evidence="1">
    <location>
        <begin position="264"/>
        <end position="291"/>
    </location>
</feature>
<dbReference type="Proteomes" id="UP000243426">
    <property type="component" value="Chromosome I"/>
</dbReference>
<feature type="transmembrane region" description="Helical" evidence="1">
    <location>
        <begin position="163"/>
        <end position="181"/>
    </location>
</feature>
<dbReference type="Pfam" id="PF14351">
    <property type="entry name" value="DUF4401"/>
    <property type="match status" value="1"/>
</dbReference>
<protein>
    <recommendedName>
        <fullName evidence="2">DUF4401 domain-containing protein</fullName>
    </recommendedName>
</protein>
<dbReference type="AlphaFoldDB" id="A0A1H1STR7"/>
<feature type="transmembrane region" description="Helical" evidence="1">
    <location>
        <begin position="327"/>
        <end position="346"/>
    </location>
</feature>
<feature type="transmembrane region" description="Helical" evidence="1">
    <location>
        <begin position="232"/>
        <end position="252"/>
    </location>
</feature>
<dbReference type="InterPro" id="IPR025513">
    <property type="entry name" value="DUF4401"/>
</dbReference>